<organism evidence="1 2">
    <name type="scientific">Asticcacaulis biprosthecium C19</name>
    <dbReference type="NCBI Taxonomy" id="715226"/>
    <lineage>
        <taxon>Bacteria</taxon>
        <taxon>Pseudomonadati</taxon>
        <taxon>Pseudomonadota</taxon>
        <taxon>Alphaproteobacteria</taxon>
        <taxon>Caulobacterales</taxon>
        <taxon>Caulobacteraceae</taxon>
        <taxon>Asticcacaulis</taxon>
    </lineage>
</organism>
<dbReference type="EMBL" id="GL883077">
    <property type="protein sequence ID" value="EGF93730.1"/>
    <property type="molecule type" value="Genomic_DNA"/>
</dbReference>
<protein>
    <submittedName>
        <fullName evidence="1">Uncharacterized protein</fullName>
    </submittedName>
</protein>
<proteinExistence type="predicted"/>
<reference evidence="2" key="1">
    <citation type="submission" date="2011-03" db="EMBL/GenBank/DDBJ databases">
        <title>Draft genome sequence of Brevundimonas diminuta.</title>
        <authorList>
            <person name="Brown P.J.B."/>
            <person name="Buechlein A."/>
            <person name="Hemmerich C."/>
            <person name="Brun Y.V."/>
        </authorList>
    </citation>
    <scope>NUCLEOTIDE SEQUENCE [LARGE SCALE GENOMIC DNA]</scope>
    <source>
        <strain evidence="2">C19</strain>
    </source>
</reference>
<dbReference type="Proteomes" id="UP000006512">
    <property type="component" value="Unassembled WGS sequence"/>
</dbReference>
<accession>F4QGX7</accession>
<evidence type="ECO:0000313" key="2">
    <source>
        <dbReference type="Proteomes" id="UP000006512"/>
    </source>
</evidence>
<dbReference type="AlphaFoldDB" id="F4QGX7"/>
<gene>
    <name evidence="1" type="ORF">ABI_21720</name>
</gene>
<name>F4QGX7_9CAUL</name>
<evidence type="ECO:0000313" key="1">
    <source>
        <dbReference type="EMBL" id="EGF93730.1"/>
    </source>
</evidence>
<sequence length="41" mass="4400">MEVRPAVACGVAVGLVDAPTQAFETSRNLDQLARKMDRVLA</sequence>
<keyword evidence="2" id="KW-1185">Reference proteome</keyword>
<dbReference type="HOGENOM" id="CLU_3265031_0_0_5"/>